<accession>A0ABP7I0R4</accession>
<evidence type="ECO:0000256" key="5">
    <source>
        <dbReference type="ARBA" id="ARBA00022801"/>
    </source>
</evidence>
<dbReference type="InterPro" id="IPR000223">
    <property type="entry name" value="Pept_S26A_signal_pept_1"/>
</dbReference>
<dbReference type="InterPro" id="IPR019533">
    <property type="entry name" value="Peptidase_S26"/>
</dbReference>
<evidence type="ECO:0000313" key="9">
    <source>
        <dbReference type="EMBL" id="GAA3806147.1"/>
    </source>
</evidence>
<evidence type="ECO:0000259" key="8">
    <source>
        <dbReference type="Pfam" id="PF10502"/>
    </source>
</evidence>
<dbReference type="PROSITE" id="PS00761">
    <property type="entry name" value="SPASE_I_3"/>
    <property type="match status" value="1"/>
</dbReference>
<evidence type="ECO:0000256" key="2">
    <source>
        <dbReference type="ARBA" id="ARBA00004401"/>
    </source>
</evidence>
<feature type="compositionally biased region" description="Low complexity" evidence="7">
    <location>
        <begin position="20"/>
        <end position="33"/>
    </location>
</feature>
<dbReference type="InterPro" id="IPR036286">
    <property type="entry name" value="LexA/Signal_pep-like_sf"/>
</dbReference>
<feature type="region of interest" description="Disordered" evidence="7">
    <location>
        <begin position="265"/>
        <end position="284"/>
    </location>
</feature>
<dbReference type="SUPFAM" id="SSF51306">
    <property type="entry name" value="LexA/Signal peptidase"/>
    <property type="match status" value="1"/>
</dbReference>
<evidence type="ECO:0000313" key="10">
    <source>
        <dbReference type="Proteomes" id="UP001501821"/>
    </source>
</evidence>
<organism evidence="9 10">
    <name type="scientific">Nocardioides panacisoli</name>
    <dbReference type="NCBI Taxonomy" id="627624"/>
    <lineage>
        <taxon>Bacteria</taxon>
        <taxon>Bacillati</taxon>
        <taxon>Actinomycetota</taxon>
        <taxon>Actinomycetes</taxon>
        <taxon>Propionibacteriales</taxon>
        <taxon>Nocardioidaceae</taxon>
        <taxon>Nocardioides</taxon>
    </lineage>
</organism>
<dbReference type="InterPro" id="IPR019758">
    <property type="entry name" value="Pept_S26A_signal_pept_1_CS"/>
</dbReference>
<dbReference type="PANTHER" id="PTHR43390:SF1">
    <property type="entry name" value="CHLOROPLAST PROCESSING PEPTIDASE"/>
    <property type="match status" value="1"/>
</dbReference>
<keyword evidence="6" id="KW-0472">Membrane</keyword>
<proteinExistence type="inferred from homology"/>
<dbReference type="PANTHER" id="PTHR43390">
    <property type="entry name" value="SIGNAL PEPTIDASE I"/>
    <property type="match status" value="1"/>
</dbReference>
<evidence type="ECO:0000256" key="7">
    <source>
        <dbReference type="SAM" id="MobiDB-lite"/>
    </source>
</evidence>
<evidence type="ECO:0000256" key="6">
    <source>
        <dbReference type="RuleBase" id="RU362042"/>
    </source>
</evidence>
<dbReference type="NCBIfam" id="TIGR02227">
    <property type="entry name" value="sigpep_I_bact"/>
    <property type="match status" value="1"/>
</dbReference>
<dbReference type="RefSeq" id="WP_344772365.1">
    <property type="nucleotide sequence ID" value="NZ_BAABAH010000002.1"/>
</dbReference>
<evidence type="ECO:0000256" key="4">
    <source>
        <dbReference type="ARBA" id="ARBA00013208"/>
    </source>
</evidence>
<dbReference type="Proteomes" id="UP001501821">
    <property type="component" value="Unassembled WGS sequence"/>
</dbReference>
<keyword evidence="10" id="KW-1185">Reference proteome</keyword>
<gene>
    <name evidence="9" type="ORF">GCM10022242_06500</name>
</gene>
<keyword evidence="6" id="KW-0645">Protease</keyword>
<name>A0ABP7I0R4_9ACTN</name>
<evidence type="ECO:0000256" key="3">
    <source>
        <dbReference type="ARBA" id="ARBA00009370"/>
    </source>
</evidence>
<evidence type="ECO:0000256" key="1">
    <source>
        <dbReference type="ARBA" id="ARBA00000677"/>
    </source>
</evidence>
<feature type="region of interest" description="Disordered" evidence="7">
    <location>
        <begin position="1"/>
        <end position="42"/>
    </location>
</feature>
<feature type="domain" description="Peptidase S26" evidence="8">
    <location>
        <begin position="49"/>
        <end position="256"/>
    </location>
</feature>
<comment type="similarity">
    <text evidence="3 6">Belongs to the peptidase S26 family.</text>
</comment>
<keyword evidence="6" id="KW-0812">Transmembrane</keyword>
<dbReference type="Pfam" id="PF10502">
    <property type="entry name" value="Peptidase_S26"/>
    <property type="match status" value="1"/>
</dbReference>
<comment type="subcellular location">
    <subcellularLocation>
        <location evidence="2">Cell membrane</location>
        <topology evidence="2">Single-pass type II membrane protein</topology>
    </subcellularLocation>
    <subcellularLocation>
        <location evidence="6">Membrane</location>
        <topology evidence="6">Single-pass type II membrane protein</topology>
    </subcellularLocation>
</comment>
<comment type="catalytic activity">
    <reaction evidence="1 6">
        <text>Cleavage of hydrophobic, N-terminal signal or leader sequences from secreted and periplasmic proteins.</text>
        <dbReference type="EC" id="3.4.21.89"/>
    </reaction>
</comment>
<dbReference type="PRINTS" id="PR00727">
    <property type="entry name" value="LEADERPTASE"/>
</dbReference>
<keyword evidence="5 6" id="KW-0378">Hydrolase</keyword>
<dbReference type="EMBL" id="BAABAH010000002">
    <property type="protein sequence ID" value="GAA3806147.1"/>
    <property type="molecule type" value="Genomic_DNA"/>
</dbReference>
<dbReference type="EC" id="3.4.21.89" evidence="4 6"/>
<sequence>MTNDASGPEHPEEPGSQDQPAPEASVSVEEAAPGDSEDTSEKKHLPVWQESILLLGIALVLAIVIKTFFVQAFYIPSQSMEPGLIENDRILVQKVSYWFGGDPQRGDVIVFKDPGGWLSAEEDKSPTGVANWLSKIGLYPTGGHLVKRVIGTEGDVIKCCDDQGRILVNGQPIDEDDFLAKREGECDAVLPSGAGQKPCDWTVGPVPEGKLFVMGDNRTQSADSRYHMCAPDQDPCTQSPWVDADLVVGKVFSLVWPQSRWTWISRPDDFDDVPDTPPAGSDPS</sequence>
<dbReference type="CDD" id="cd06530">
    <property type="entry name" value="S26_SPase_I"/>
    <property type="match status" value="1"/>
</dbReference>
<keyword evidence="6" id="KW-1133">Transmembrane helix</keyword>
<protein>
    <recommendedName>
        <fullName evidence="4 6">Signal peptidase I</fullName>
        <ecNumber evidence="4 6">3.4.21.89</ecNumber>
    </recommendedName>
</protein>
<comment type="caution">
    <text evidence="9">The sequence shown here is derived from an EMBL/GenBank/DDBJ whole genome shotgun (WGS) entry which is preliminary data.</text>
</comment>
<dbReference type="Gene3D" id="2.10.109.10">
    <property type="entry name" value="Umud Fragment, subunit A"/>
    <property type="match status" value="1"/>
</dbReference>
<feature type="transmembrane region" description="Helical" evidence="6">
    <location>
        <begin position="52"/>
        <end position="74"/>
    </location>
</feature>
<reference evidence="10" key="1">
    <citation type="journal article" date="2019" name="Int. J. Syst. Evol. Microbiol.">
        <title>The Global Catalogue of Microorganisms (GCM) 10K type strain sequencing project: providing services to taxonomists for standard genome sequencing and annotation.</title>
        <authorList>
            <consortium name="The Broad Institute Genomics Platform"/>
            <consortium name="The Broad Institute Genome Sequencing Center for Infectious Disease"/>
            <person name="Wu L."/>
            <person name="Ma J."/>
        </authorList>
    </citation>
    <scope>NUCLEOTIDE SEQUENCE [LARGE SCALE GENOMIC DNA]</scope>
    <source>
        <strain evidence="10">JCM 16953</strain>
    </source>
</reference>